<proteinExistence type="predicted"/>
<sequence>MESHPPATFGYSLGIVGVMHFTIHADGGSRGNPGPSGAGAMIRDALGNSVASVSQFLGTHTNNFAEYEAVILAFETLKKLVPENKRDKTEVVVKMDSELVVKQMRGEYKVKNLTLKEQHARLKKIIAPFGTVSFIHVPREQNSDADALANAAMDRSVV</sequence>
<dbReference type="CDD" id="cd09279">
    <property type="entry name" value="RNase_HI_like"/>
    <property type="match status" value="1"/>
</dbReference>
<dbReference type="Pfam" id="PF13456">
    <property type="entry name" value="RVT_3"/>
    <property type="match status" value="1"/>
</dbReference>
<comment type="caution">
    <text evidence="2">The sequence shown here is derived from an EMBL/GenBank/DDBJ whole genome shotgun (WGS) entry which is preliminary data.</text>
</comment>
<dbReference type="PROSITE" id="PS50879">
    <property type="entry name" value="RNASE_H_1"/>
    <property type="match status" value="1"/>
</dbReference>
<dbReference type="InterPro" id="IPR002156">
    <property type="entry name" value="RNaseH_domain"/>
</dbReference>
<dbReference type="PANTHER" id="PTHR46387">
    <property type="entry name" value="POLYNUCLEOTIDYL TRANSFERASE, RIBONUCLEASE H-LIKE SUPERFAMILY PROTEIN"/>
    <property type="match status" value="1"/>
</dbReference>
<dbReference type="Gene3D" id="3.30.420.10">
    <property type="entry name" value="Ribonuclease H-like superfamily/Ribonuclease H"/>
    <property type="match status" value="1"/>
</dbReference>
<dbReference type="InterPro" id="IPR012337">
    <property type="entry name" value="RNaseH-like_sf"/>
</dbReference>
<gene>
    <name evidence="2" type="ORF">A2609_03455</name>
</gene>
<dbReference type="InterPro" id="IPR036397">
    <property type="entry name" value="RNaseH_sf"/>
</dbReference>
<dbReference type="EMBL" id="MFMU01000017">
    <property type="protein sequence ID" value="OGG92880.1"/>
    <property type="molecule type" value="Genomic_DNA"/>
</dbReference>
<evidence type="ECO:0000313" key="3">
    <source>
        <dbReference type="Proteomes" id="UP000176867"/>
    </source>
</evidence>
<dbReference type="GO" id="GO:0004523">
    <property type="term" value="F:RNA-DNA hybrid ribonuclease activity"/>
    <property type="evidence" value="ECO:0007669"/>
    <property type="project" value="InterPro"/>
</dbReference>
<reference evidence="2 3" key="1">
    <citation type="journal article" date="2016" name="Nat. Commun.">
        <title>Thousands of microbial genomes shed light on interconnected biogeochemical processes in an aquifer system.</title>
        <authorList>
            <person name="Anantharaman K."/>
            <person name="Brown C.T."/>
            <person name="Hug L.A."/>
            <person name="Sharon I."/>
            <person name="Castelle C.J."/>
            <person name="Probst A.J."/>
            <person name="Thomas B.C."/>
            <person name="Singh A."/>
            <person name="Wilkins M.J."/>
            <person name="Karaoz U."/>
            <person name="Brodie E.L."/>
            <person name="Williams K.H."/>
            <person name="Hubbard S.S."/>
            <person name="Banfield J.F."/>
        </authorList>
    </citation>
    <scope>NUCLEOTIDE SEQUENCE [LARGE SCALE GENOMIC DNA]</scope>
</reference>
<dbReference type="PANTHER" id="PTHR46387:SF2">
    <property type="entry name" value="RIBONUCLEASE HI"/>
    <property type="match status" value="1"/>
</dbReference>
<dbReference type="AlphaFoldDB" id="A0A1F6G440"/>
<organism evidence="2 3">
    <name type="scientific">Candidatus Kaiserbacteria bacterium RIFOXYD1_FULL_47_14</name>
    <dbReference type="NCBI Taxonomy" id="1798533"/>
    <lineage>
        <taxon>Bacteria</taxon>
        <taxon>Candidatus Kaiseribacteriota</taxon>
    </lineage>
</organism>
<evidence type="ECO:0000259" key="1">
    <source>
        <dbReference type="PROSITE" id="PS50879"/>
    </source>
</evidence>
<evidence type="ECO:0000313" key="2">
    <source>
        <dbReference type="EMBL" id="OGG92880.1"/>
    </source>
</evidence>
<protein>
    <recommendedName>
        <fullName evidence="1">RNase H type-1 domain-containing protein</fullName>
    </recommendedName>
</protein>
<dbReference type="Proteomes" id="UP000176867">
    <property type="component" value="Unassembled WGS sequence"/>
</dbReference>
<feature type="domain" description="RNase H type-1" evidence="1">
    <location>
        <begin position="17"/>
        <end position="158"/>
    </location>
</feature>
<accession>A0A1F6G440</accession>
<dbReference type="GO" id="GO:0003676">
    <property type="term" value="F:nucleic acid binding"/>
    <property type="evidence" value="ECO:0007669"/>
    <property type="project" value="InterPro"/>
</dbReference>
<name>A0A1F6G440_9BACT</name>
<dbReference type="STRING" id="1798533.A2609_03455"/>
<dbReference type="SUPFAM" id="SSF53098">
    <property type="entry name" value="Ribonuclease H-like"/>
    <property type="match status" value="1"/>
</dbReference>